<keyword evidence="6" id="KW-0961">Cell wall biogenesis/degradation</keyword>
<evidence type="ECO:0000313" key="9">
    <source>
        <dbReference type="Proteomes" id="UP001597441"/>
    </source>
</evidence>
<organism evidence="8 9">
    <name type="scientific">Gelatiniphilus marinus</name>
    <dbReference type="NCBI Taxonomy" id="1759464"/>
    <lineage>
        <taxon>Bacteria</taxon>
        <taxon>Pseudomonadati</taxon>
        <taxon>Bacteroidota</taxon>
        <taxon>Flavobacteriia</taxon>
        <taxon>Flavobacteriales</taxon>
        <taxon>Flavobacteriaceae</taxon>
        <taxon>Gelatiniphilus</taxon>
    </lineage>
</organism>
<feature type="domain" description="BioF2-like acetyltransferase" evidence="7">
    <location>
        <begin position="161"/>
        <end position="302"/>
    </location>
</feature>
<sequence>MELTVNKILDDKDFATYLSIVDSFDVINPFSKFLKSIINEGDGNELRYFTFKKDNGDILILMPFVLRKIATRIDSTNYYDVISPYGYSGPLFNTNMSRGYLIEFWEQVDSWYKANSVVSEFIRFSLNNNFQFYSGVLIPTLSNVRGVILDEETQWSNLKQKVRTNCRKAISNNLTSNIVYKNIENADIERFYNIYISTMKRVNANTDYYYSLDYFKNITRLSKDKIVYVFIYKDDLPISTELILIAGDTLYSYLGGTLMDYFNLRPNDFLKVEVMKWARANNFEYYNLGGGREDLDNLYRYKKSFFPNDEDIIFYTGRKIVNKDIYAKLVHTHNALEEGEKKPEQNKIGFFPAYRKAGTLPTKSKSA</sequence>
<dbReference type="EC" id="2.3.1.-" evidence="8"/>
<dbReference type="GO" id="GO:0016746">
    <property type="term" value="F:acyltransferase activity"/>
    <property type="evidence" value="ECO:0007669"/>
    <property type="project" value="UniProtKB-KW"/>
</dbReference>
<keyword evidence="4" id="KW-0573">Peptidoglycan synthesis</keyword>
<reference evidence="9" key="1">
    <citation type="journal article" date="2019" name="Int. J. Syst. Evol. Microbiol.">
        <title>The Global Catalogue of Microorganisms (GCM) 10K type strain sequencing project: providing services to taxonomists for standard genome sequencing and annotation.</title>
        <authorList>
            <consortium name="The Broad Institute Genomics Platform"/>
            <consortium name="The Broad Institute Genome Sequencing Center for Infectious Disease"/>
            <person name="Wu L."/>
            <person name="Ma J."/>
        </authorList>
    </citation>
    <scope>NUCLEOTIDE SEQUENCE [LARGE SCALE GENOMIC DNA]</scope>
    <source>
        <strain evidence="9">KCTC 42903</strain>
    </source>
</reference>
<dbReference type="InterPro" id="IPR003447">
    <property type="entry name" value="FEMABX"/>
</dbReference>
<comment type="caution">
    <text evidence="8">The sequence shown here is derived from an EMBL/GenBank/DDBJ whole genome shotgun (WGS) entry which is preliminary data.</text>
</comment>
<dbReference type="PROSITE" id="PS51191">
    <property type="entry name" value="FEMABX"/>
    <property type="match status" value="1"/>
</dbReference>
<dbReference type="InterPro" id="IPR016181">
    <property type="entry name" value="Acyl_CoA_acyltransferase"/>
</dbReference>
<protein>
    <submittedName>
        <fullName evidence="8">GNAT family N-acetyltransferase</fullName>
        <ecNumber evidence="8">2.3.1.-</ecNumber>
    </submittedName>
</protein>
<keyword evidence="9" id="KW-1185">Reference proteome</keyword>
<dbReference type="PANTHER" id="PTHR36174">
    <property type="entry name" value="LIPID II:GLYCINE GLYCYLTRANSFERASE"/>
    <property type="match status" value="1"/>
</dbReference>
<evidence type="ECO:0000313" key="8">
    <source>
        <dbReference type="EMBL" id="MFD2533966.1"/>
    </source>
</evidence>
<gene>
    <name evidence="8" type="ORF">ACFSQS_02530</name>
</gene>
<accession>A0ABW5JP93</accession>
<proteinExistence type="inferred from homology"/>
<dbReference type="Gene3D" id="3.40.630.30">
    <property type="match status" value="1"/>
</dbReference>
<evidence type="ECO:0000259" key="7">
    <source>
        <dbReference type="Pfam" id="PF13480"/>
    </source>
</evidence>
<dbReference type="EMBL" id="JBHULK010000001">
    <property type="protein sequence ID" value="MFD2533966.1"/>
    <property type="molecule type" value="Genomic_DNA"/>
</dbReference>
<dbReference type="Proteomes" id="UP001597441">
    <property type="component" value="Unassembled WGS sequence"/>
</dbReference>
<evidence type="ECO:0000256" key="4">
    <source>
        <dbReference type="ARBA" id="ARBA00022984"/>
    </source>
</evidence>
<evidence type="ECO:0000256" key="6">
    <source>
        <dbReference type="ARBA" id="ARBA00023316"/>
    </source>
</evidence>
<dbReference type="PANTHER" id="PTHR36174:SF1">
    <property type="entry name" value="LIPID II:GLYCINE GLYCYLTRANSFERASE"/>
    <property type="match status" value="1"/>
</dbReference>
<keyword evidence="3" id="KW-0133">Cell shape</keyword>
<comment type="similarity">
    <text evidence="1">Belongs to the FemABX family.</text>
</comment>
<keyword evidence="5 8" id="KW-0012">Acyltransferase</keyword>
<dbReference type="InterPro" id="IPR038740">
    <property type="entry name" value="BioF2-like_GNAT_dom"/>
</dbReference>
<evidence type="ECO:0000256" key="2">
    <source>
        <dbReference type="ARBA" id="ARBA00022679"/>
    </source>
</evidence>
<dbReference type="Pfam" id="PF13480">
    <property type="entry name" value="Acetyltransf_6"/>
    <property type="match status" value="1"/>
</dbReference>
<name>A0ABW5JP93_9FLAO</name>
<dbReference type="SUPFAM" id="SSF55729">
    <property type="entry name" value="Acyl-CoA N-acyltransferases (Nat)"/>
    <property type="match status" value="1"/>
</dbReference>
<keyword evidence="2 8" id="KW-0808">Transferase</keyword>
<dbReference type="RefSeq" id="WP_388013593.1">
    <property type="nucleotide sequence ID" value="NZ_JBHUDT010000001.1"/>
</dbReference>
<evidence type="ECO:0000256" key="5">
    <source>
        <dbReference type="ARBA" id="ARBA00023315"/>
    </source>
</evidence>
<evidence type="ECO:0000256" key="3">
    <source>
        <dbReference type="ARBA" id="ARBA00022960"/>
    </source>
</evidence>
<dbReference type="InterPro" id="IPR050644">
    <property type="entry name" value="PG_Glycine_Bridge_Synth"/>
</dbReference>
<evidence type="ECO:0000256" key="1">
    <source>
        <dbReference type="ARBA" id="ARBA00009943"/>
    </source>
</evidence>